<evidence type="ECO:0000259" key="2">
    <source>
        <dbReference type="Pfam" id="PF04773"/>
    </source>
</evidence>
<dbReference type="OrthoDB" id="1452822at2"/>
<dbReference type="InterPro" id="IPR012373">
    <property type="entry name" value="Ferrdict_sens_TM"/>
</dbReference>
<dbReference type="InterPro" id="IPR006860">
    <property type="entry name" value="FecR"/>
</dbReference>
<dbReference type="Pfam" id="PF04773">
    <property type="entry name" value="FecR"/>
    <property type="match status" value="1"/>
</dbReference>
<evidence type="ECO:0000313" key="4">
    <source>
        <dbReference type="EMBL" id="RAJ79157.1"/>
    </source>
</evidence>
<dbReference type="Pfam" id="PF16344">
    <property type="entry name" value="FecR_C"/>
    <property type="match status" value="1"/>
</dbReference>
<organism evidence="4 5">
    <name type="scientific">Chitinophaga dinghuensis</name>
    <dbReference type="NCBI Taxonomy" id="1539050"/>
    <lineage>
        <taxon>Bacteria</taxon>
        <taxon>Pseudomonadati</taxon>
        <taxon>Bacteroidota</taxon>
        <taxon>Chitinophagia</taxon>
        <taxon>Chitinophagales</taxon>
        <taxon>Chitinophagaceae</taxon>
        <taxon>Chitinophaga</taxon>
    </lineage>
</organism>
<dbReference type="PIRSF" id="PIRSF018266">
    <property type="entry name" value="FecR"/>
    <property type="match status" value="1"/>
</dbReference>
<dbReference type="AlphaFoldDB" id="A0A327VSZ1"/>
<sequence length="325" mass="36228">MEPTNYELITKKLSGQISPDENLELSKWLENKENQAEFEQLSKIWNDSKVQPLKRQYNASAAWAKVDAAVRPVQQETARIRPMRWKFAAAAAVLVVLTAAAWWMLESPSRSHGLKEIAANEGKIRALQLDDHSTVTLRPGSSLKYTDNYEGNKRVVNLLGEAYFEITTDAARPFLVKTPDNAVVEVLGTSFAVETSDSSTIVVVTEGKVKLSRMGEEDAVILTSGRKGIIKNGQVSAIDNDNPNFLAWKTGTLQFNDQTLVDIVPQLADFYGKEIRIEESYRNTAAKQKATISFRNQSCDAALNELQLLLGFKYRQEGDSIVISQ</sequence>
<gene>
    <name evidence="4" type="ORF">CLV59_106218</name>
</gene>
<protein>
    <submittedName>
        <fullName evidence="4">Ferric-dicitrate binding protein FerR (Iron transport regulator)</fullName>
    </submittedName>
</protein>
<evidence type="ECO:0000256" key="1">
    <source>
        <dbReference type="SAM" id="Phobius"/>
    </source>
</evidence>
<accession>A0A327VSZ1</accession>
<dbReference type="GO" id="GO:0016989">
    <property type="term" value="F:sigma factor antagonist activity"/>
    <property type="evidence" value="ECO:0007669"/>
    <property type="project" value="TreeGrafter"/>
</dbReference>
<keyword evidence="5" id="KW-1185">Reference proteome</keyword>
<evidence type="ECO:0000313" key="5">
    <source>
        <dbReference type="Proteomes" id="UP000249819"/>
    </source>
</evidence>
<dbReference type="EMBL" id="QLMA01000006">
    <property type="protein sequence ID" value="RAJ79157.1"/>
    <property type="molecule type" value="Genomic_DNA"/>
</dbReference>
<dbReference type="Gene3D" id="2.60.120.1440">
    <property type="match status" value="1"/>
</dbReference>
<feature type="transmembrane region" description="Helical" evidence="1">
    <location>
        <begin position="87"/>
        <end position="105"/>
    </location>
</feature>
<keyword evidence="1" id="KW-0472">Membrane</keyword>
<dbReference type="InterPro" id="IPR032508">
    <property type="entry name" value="FecR_C"/>
</dbReference>
<feature type="domain" description="FecR protein" evidence="2">
    <location>
        <begin position="117"/>
        <end position="210"/>
    </location>
</feature>
<dbReference type="Gene3D" id="3.55.50.30">
    <property type="match status" value="1"/>
</dbReference>
<reference evidence="4 5" key="1">
    <citation type="submission" date="2018-06" db="EMBL/GenBank/DDBJ databases">
        <title>Genomic Encyclopedia of Archaeal and Bacterial Type Strains, Phase II (KMG-II): from individual species to whole genera.</title>
        <authorList>
            <person name="Goeker M."/>
        </authorList>
    </citation>
    <scope>NUCLEOTIDE SEQUENCE [LARGE SCALE GENOMIC DNA]</scope>
    <source>
        <strain evidence="4 5">DSM 29821</strain>
    </source>
</reference>
<keyword evidence="1" id="KW-1133">Transmembrane helix</keyword>
<dbReference type="PANTHER" id="PTHR30273:SF2">
    <property type="entry name" value="PROTEIN FECR"/>
    <property type="match status" value="1"/>
</dbReference>
<evidence type="ECO:0000259" key="3">
    <source>
        <dbReference type="Pfam" id="PF16344"/>
    </source>
</evidence>
<dbReference type="RefSeq" id="WP_111593623.1">
    <property type="nucleotide sequence ID" value="NZ_QLMA01000006.1"/>
</dbReference>
<keyword evidence="1" id="KW-0812">Transmembrane</keyword>
<comment type="caution">
    <text evidence="4">The sequence shown here is derived from an EMBL/GenBank/DDBJ whole genome shotgun (WGS) entry which is preliminary data.</text>
</comment>
<name>A0A327VSZ1_9BACT</name>
<dbReference type="PANTHER" id="PTHR30273">
    <property type="entry name" value="PERIPLASMIC SIGNAL SENSOR AND SIGMA FACTOR ACTIVATOR FECR-RELATED"/>
    <property type="match status" value="1"/>
</dbReference>
<feature type="domain" description="Protein FecR C-terminal" evidence="3">
    <location>
        <begin position="253"/>
        <end position="323"/>
    </location>
</feature>
<proteinExistence type="predicted"/>
<dbReference type="Proteomes" id="UP000249819">
    <property type="component" value="Unassembled WGS sequence"/>
</dbReference>